<dbReference type="PANTHER" id="PTHR47708">
    <property type="match status" value="1"/>
</dbReference>
<sequence>MIMKLYQLASSRAGDKGNISNLSLIAYDQASYDLIKEKVTPERVKDYFQPMVPNEELKVDRYELPQLKAFNFVITGLLNYGVTLSLSIDAHGKSLSFYLLNMEI</sequence>
<dbReference type="EMBL" id="AYSV01000043">
    <property type="protein sequence ID" value="ETD72620.1"/>
    <property type="molecule type" value="Genomic_DNA"/>
</dbReference>
<dbReference type="Proteomes" id="UP000018766">
    <property type="component" value="Unassembled WGS sequence"/>
</dbReference>
<protein>
    <submittedName>
        <fullName evidence="2">Beta-lactamase</fullName>
    </submittedName>
</protein>
<dbReference type="AlphaFoldDB" id="V8G892"/>
<organism evidence="2 3">
    <name type="scientific">Pelistega indica</name>
    <dbReference type="NCBI Taxonomy" id="1414851"/>
    <lineage>
        <taxon>Bacteria</taxon>
        <taxon>Pseudomonadati</taxon>
        <taxon>Pseudomonadota</taxon>
        <taxon>Betaproteobacteria</taxon>
        <taxon>Burkholderiales</taxon>
        <taxon>Alcaligenaceae</taxon>
        <taxon>Pelistega</taxon>
    </lineage>
</organism>
<dbReference type="Pfam" id="PF23544">
    <property type="entry name" value="AtuA_ferredoxin"/>
    <property type="match status" value="1"/>
</dbReference>
<dbReference type="InterPro" id="IPR056362">
    <property type="entry name" value="AtuA-like_ferredoxin_dom"/>
</dbReference>
<feature type="domain" description="AtuA-like ferredoxin-fold" evidence="1">
    <location>
        <begin position="3"/>
        <end position="104"/>
    </location>
</feature>
<name>V8G892_9BURK</name>
<keyword evidence="3" id="KW-1185">Reference proteome</keyword>
<evidence type="ECO:0000313" key="3">
    <source>
        <dbReference type="Proteomes" id="UP000018766"/>
    </source>
</evidence>
<evidence type="ECO:0000259" key="1">
    <source>
        <dbReference type="Pfam" id="PF23544"/>
    </source>
</evidence>
<accession>V8G892</accession>
<dbReference type="PANTHER" id="PTHR47708:SF2">
    <property type="entry name" value="SI:CH73-132F6.5"/>
    <property type="match status" value="1"/>
</dbReference>
<gene>
    <name evidence="2" type="ORF">V757_02970</name>
</gene>
<comment type="caution">
    <text evidence="2">The sequence shown here is derived from an EMBL/GenBank/DDBJ whole genome shotgun (WGS) entry which is preliminary data.</text>
</comment>
<reference evidence="2 3" key="1">
    <citation type="submission" date="2013-11" db="EMBL/GenBank/DDBJ databases">
        <title>Genomic analysis of Pelistega sp. HM-7.</title>
        <authorList>
            <person name="Kumbhare S.V."/>
            <person name="Shetty S.A."/>
            <person name="Sharma O."/>
            <person name="Dhotre D.P."/>
        </authorList>
    </citation>
    <scope>NUCLEOTIDE SEQUENCE [LARGE SCALE GENOMIC DNA]</scope>
    <source>
        <strain evidence="2 3">HM-7</strain>
    </source>
</reference>
<proteinExistence type="predicted"/>
<evidence type="ECO:0000313" key="2">
    <source>
        <dbReference type="EMBL" id="ETD72620.1"/>
    </source>
</evidence>